<gene>
    <name evidence="1" type="ORF">F4Y08_15295</name>
</gene>
<reference evidence="1" key="1">
    <citation type="submission" date="2019-09" db="EMBL/GenBank/DDBJ databases">
        <title>Characterisation of the sponge microbiome using genome-centric metagenomics.</title>
        <authorList>
            <person name="Engelberts J.P."/>
            <person name="Robbins S.J."/>
            <person name="De Goeij J.M."/>
            <person name="Aranda M."/>
            <person name="Bell S.C."/>
            <person name="Webster N.S."/>
        </authorList>
    </citation>
    <scope>NUCLEOTIDE SEQUENCE</scope>
    <source>
        <strain evidence="1">SB0662_bin_9</strain>
    </source>
</reference>
<accession>A0A6B1DY92</accession>
<comment type="caution">
    <text evidence="1">The sequence shown here is derived from an EMBL/GenBank/DDBJ whole genome shotgun (WGS) entry which is preliminary data.</text>
</comment>
<proteinExistence type="predicted"/>
<organism evidence="1">
    <name type="scientific">Caldilineaceae bacterium SB0662_bin_9</name>
    <dbReference type="NCBI Taxonomy" id="2605258"/>
    <lineage>
        <taxon>Bacteria</taxon>
        <taxon>Bacillati</taxon>
        <taxon>Chloroflexota</taxon>
        <taxon>Caldilineae</taxon>
        <taxon>Caldilineales</taxon>
        <taxon>Caldilineaceae</taxon>
    </lineage>
</organism>
<evidence type="ECO:0000313" key="1">
    <source>
        <dbReference type="EMBL" id="MYD91673.1"/>
    </source>
</evidence>
<name>A0A6B1DY92_9CHLR</name>
<sequence length="133" mass="14888">MSTISLVQPDEPLRIQKILIFPYPDLKRLWFRMQLQAQPNQQPNIDIDVAAVDGPAGNSLAFVAYDDTYLDATIHLKEPHPGSLYQCVVDLSLGLPPDMEHVEQVKFEFPLEFRDAENGADGFGYDCPDPVSA</sequence>
<dbReference type="EMBL" id="VXPY01000106">
    <property type="protein sequence ID" value="MYD91673.1"/>
    <property type="molecule type" value="Genomic_DNA"/>
</dbReference>
<protein>
    <submittedName>
        <fullName evidence="1">Uncharacterized protein</fullName>
    </submittedName>
</protein>
<dbReference type="AlphaFoldDB" id="A0A6B1DY92"/>